<name>A0A4U5VAC0_COLLU</name>
<sequence length="513" mass="56870">MRTDVALRLGFCALCLILAFLKGGTGVELPDPPAENCAWSRWTEWSACDPCTKTRRRSRSVEVFGQFGGQSCDSSIGDREYCTTPDVCTKPPAPECSGTEFQCESGTCIKKRLMCNGDYDCEDGSDEDCDEPSHKPCGSKILDSSEQGRTAGYGINILGADPRRNPFNNDYYDGRCDRVMNPNTRKTDRVPYNVGVLHYENKSFMRIKGKLQMSTYRMRSRGLKVAEEFLEHVQSLPLQYEKGIYFAFLEDYGTHYTKNGKSGGEYELIYVLNQDAIKRRNLTERMVQECFRGGISVDVAGKALVGGGHAKLDKCKNVTSKPTDTSEGKALVDRVMTSVKGGTLQAAAVMRAKLNKEGLMDVATYQTWAQSIIDGPALIRSEPEPIYMLIPVDMPGASNRTSNLKQAIADYVAEYNVCKCKPCHNGGTLALVDGKCICMCSHLYDGLGCQNYKPDRSKYAATRPPPSHEGNWSCWSYWSSCSGRTRTRTRRCNTDGLPGGAVCRGDTRSEEYC</sequence>
<evidence type="ECO:0000256" key="15">
    <source>
        <dbReference type="ARBA" id="ARBA00023136"/>
    </source>
</evidence>
<dbReference type="SMART" id="SM00457">
    <property type="entry name" value="MACPF"/>
    <property type="match status" value="1"/>
</dbReference>
<dbReference type="GO" id="GO:0006958">
    <property type="term" value="P:complement activation, classical pathway"/>
    <property type="evidence" value="ECO:0007669"/>
    <property type="project" value="UniProtKB-KW"/>
</dbReference>
<dbReference type="SUPFAM" id="SSF57424">
    <property type="entry name" value="LDL receptor-like module"/>
    <property type="match status" value="1"/>
</dbReference>
<feature type="signal peptide" evidence="23">
    <location>
        <begin position="1"/>
        <end position="26"/>
    </location>
</feature>
<dbReference type="PANTHER" id="PTHR45742">
    <property type="entry name" value="COMPLEMENT COMPONENT C6"/>
    <property type="match status" value="1"/>
</dbReference>
<dbReference type="Pfam" id="PF01823">
    <property type="entry name" value="MACPF"/>
    <property type="match status" value="1"/>
</dbReference>
<proteinExistence type="inferred from homology"/>
<evidence type="ECO:0000256" key="23">
    <source>
        <dbReference type="SAM" id="SignalP"/>
    </source>
</evidence>
<feature type="domain" description="MACPF" evidence="24">
    <location>
        <begin position="78"/>
        <end position="419"/>
    </location>
</feature>
<dbReference type="GO" id="GO:0005579">
    <property type="term" value="C:membrane attack complex"/>
    <property type="evidence" value="ECO:0007669"/>
    <property type="project" value="UniProtKB-KW"/>
</dbReference>
<keyword evidence="19" id="KW-1053">Target membrane</keyword>
<evidence type="ECO:0000256" key="1">
    <source>
        <dbReference type="ARBA" id="ARBA00004276"/>
    </source>
</evidence>
<feature type="chain" id="PRO_5020384020" description="Complement component C9" evidence="23">
    <location>
        <begin position="27"/>
        <end position="513"/>
    </location>
</feature>
<evidence type="ECO:0000256" key="6">
    <source>
        <dbReference type="ARBA" id="ARBA00022525"/>
    </source>
</evidence>
<keyword evidence="15" id="KW-0472">Membrane</keyword>
<evidence type="ECO:0000313" key="25">
    <source>
        <dbReference type="EMBL" id="TKS84826.1"/>
    </source>
</evidence>
<evidence type="ECO:0000256" key="10">
    <source>
        <dbReference type="ARBA" id="ARBA00022692"/>
    </source>
</evidence>
<dbReference type="PROSITE" id="PS00279">
    <property type="entry name" value="MACPF_1"/>
    <property type="match status" value="1"/>
</dbReference>
<comment type="subcellular location">
    <subcellularLocation>
        <location evidence="2">Secreted</location>
    </subcellularLocation>
    <subcellularLocation>
        <location evidence="1">Target cell membrane</location>
        <topology evidence="1">Multi-pass membrane protein</topology>
    </subcellularLocation>
</comment>
<dbReference type="GO" id="GO:0006957">
    <property type="term" value="P:complement activation, alternative pathway"/>
    <property type="evidence" value="ECO:0007669"/>
    <property type="project" value="UniProtKB-KW"/>
</dbReference>
<evidence type="ECO:0000256" key="5">
    <source>
        <dbReference type="ARBA" id="ARBA00022452"/>
    </source>
</evidence>
<evidence type="ECO:0000256" key="12">
    <source>
        <dbReference type="ARBA" id="ARBA00022859"/>
    </source>
</evidence>
<evidence type="ECO:0000256" key="2">
    <source>
        <dbReference type="ARBA" id="ARBA00004613"/>
    </source>
</evidence>
<keyword evidence="5" id="KW-1134">Transmembrane beta strand</keyword>
<dbReference type="GO" id="GO:0005576">
    <property type="term" value="C:extracellular region"/>
    <property type="evidence" value="ECO:0007669"/>
    <property type="project" value="UniProtKB-SubCell"/>
</dbReference>
<evidence type="ECO:0000256" key="18">
    <source>
        <dbReference type="ARBA" id="ARBA00023180"/>
    </source>
</evidence>
<feature type="disulfide bond" evidence="22">
    <location>
        <begin position="103"/>
        <end position="121"/>
    </location>
</feature>
<keyword evidence="14" id="KW-0473">Membrane attack complex</keyword>
<comment type="function">
    <text evidence="20">Pore-forming component of the membrane attack complex (MAC), a multiprotein complex activated by the complement cascade, which inserts into a target cell membrane and forms a pore, leading to target cell membrane rupture and cell lysis. The MAC is initiated by proteolytic cleavage of C5 into complement C5b in response to the classical, alternative, lectin and GZMK complement pathways. The complement pathways consist in a cascade of proteins that leads to phagocytosis and breakdown of pathogens and signaling that strengthens the adaptive immune system. Constitutes the pore-forming subunit of the MAC complex: during MAC assembly, C9 associates with the C5b8 intermediate complex, and polymerizes to complete the pore.</text>
</comment>
<evidence type="ECO:0000256" key="21">
    <source>
        <dbReference type="ARBA" id="ARBA00093512"/>
    </source>
</evidence>
<keyword evidence="7" id="KW-0245">EGF-like domain</keyword>
<dbReference type="Gene3D" id="2.20.100.10">
    <property type="entry name" value="Thrombospondin type-1 (TSP1) repeat"/>
    <property type="match status" value="1"/>
</dbReference>
<evidence type="ECO:0000259" key="24">
    <source>
        <dbReference type="PROSITE" id="PS51412"/>
    </source>
</evidence>
<organism evidence="25 26">
    <name type="scientific">Collichthys lucidus</name>
    <name type="common">Big head croaker</name>
    <name type="synonym">Sciaena lucida</name>
    <dbReference type="NCBI Taxonomy" id="240159"/>
    <lineage>
        <taxon>Eukaryota</taxon>
        <taxon>Metazoa</taxon>
        <taxon>Chordata</taxon>
        <taxon>Craniata</taxon>
        <taxon>Vertebrata</taxon>
        <taxon>Euteleostomi</taxon>
        <taxon>Actinopterygii</taxon>
        <taxon>Neopterygii</taxon>
        <taxon>Teleostei</taxon>
        <taxon>Neoteleostei</taxon>
        <taxon>Acanthomorphata</taxon>
        <taxon>Eupercaria</taxon>
        <taxon>Sciaenidae</taxon>
        <taxon>Collichthys</taxon>
    </lineage>
</organism>
<evidence type="ECO:0000256" key="19">
    <source>
        <dbReference type="ARBA" id="ARBA00023298"/>
    </source>
</evidence>
<keyword evidence="18" id="KW-0325">Glycoprotein</keyword>
<dbReference type="GO" id="GO:0031640">
    <property type="term" value="P:killing of cells of another organism"/>
    <property type="evidence" value="ECO:0007669"/>
    <property type="project" value="UniProtKB-KW"/>
</dbReference>
<evidence type="ECO:0000256" key="8">
    <source>
        <dbReference type="ARBA" id="ARBA00022537"/>
    </source>
</evidence>
<dbReference type="InterPro" id="IPR036383">
    <property type="entry name" value="TSP1_rpt_sf"/>
</dbReference>
<evidence type="ECO:0000256" key="3">
    <source>
        <dbReference type="ARBA" id="ARBA00009214"/>
    </source>
</evidence>
<dbReference type="SMART" id="SM00192">
    <property type="entry name" value="LDLa"/>
    <property type="match status" value="1"/>
</dbReference>
<comment type="caution">
    <text evidence="22">Lacks conserved residue(s) required for the propagation of feature annotation.</text>
</comment>
<dbReference type="GO" id="GO:0044218">
    <property type="term" value="C:other organism cell membrane"/>
    <property type="evidence" value="ECO:0007669"/>
    <property type="project" value="UniProtKB-KW"/>
</dbReference>
<evidence type="ECO:0000256" key="4">
    <source>
        <dbReference type="ARBA" id="ARBA00018261"/>
    </source>
</evidence>
<keyword evidence="6" id="KW-0964">Secreted</keyword>
<keyword evidence="17" id="KW-0179">Complement alternate pathway</keyword>
<gene>
    <name evidence="25" type="ORF">D9C73_018406</name>
</gene>
<evidence type="ECO:0000256" key="20">
    <source>
        <dbReference type="ARBA" id="ARBA00093294"/>
    </source>
</evidence>
<evidence type="ECO:0000256" key="16">
    <source>
        <dbReference type="ARBA" id="ARBA00023157"/>
    </source>
</evidence>
<dbReference type="PROSITE" id="PS51412">
    <property type="entry name" value="MACPF_2"/>
    <property type="match status" value="1"/>
</dbReference>
<keyword evidence="9" id="KW-0399">Innate immunity</keyword>
<dbReference type="InterPro" id="IPR020864">
    <property type="entry name" value="MACPF"/>
</dbReference>
<keyword evidence="12" id="KW-0391">Immunity</keyword>
<dbReference type="InterPro" id="IPR002172">
    <property type="entry name" value="LDrepeatLR_classA_rpt"/>
</dbReference>
<dbReference type="InterPro" id="IPR020863">
    <property type="entry name" value="MACPF_CS"/>
</dbReference>
<comment type="similarity">
    <text evidence="3">Belongs to the complement C6/C7/C8/C9 family.</text>
</comment>
<dbReference type="InterPro" id="IPR001862">
    <property type="entry name" value="MAC_perforin"/>
</dbReference>
<evidence type="ECO:0000256" key="9">
    <source>
        <dbReference type="ARBA" id="ARBA00022588"/>
    </source>
</evidence>
<dbReference type="InterPro" id="IPR036055">
    <property type="entry name" value="LDL_receptor-like_sf"/>
</dbReference>
<dbReference type="PANTHER" id="PTHR45742:SF3">
    <property type="entry name" value="COMPLEMENT COMPONENT C9"/>
    <property type="match status" value="1"/>
</dbReference>
<dbReference type="PRINTS" id="PR00764">
    <property type="entry name" value="COMPLEMENTC9"/>
</dbReference>
<evidence type="ECO:0000256" key="22">
    <source>
        <dbReference type="PROSITE-ProRule" id="PRU00124"/>
    </source>
</evidence>
<evidence type="ECO:0000256" key="17">
    <source>
        <dbReference type="ARBA" id="ARBA00023162"/>
    </source>
</evidence>
<dbReference type="SMART" id="SM00209">
    <property type="entry name" value="TSP1"/>
    <property type="match status" value="2"/>
</dbReference>
<dbReference type="InterPro" id="IPR023415">
    <property type="entry name" value="LDLR_class-A_CS"/>
</dbReference>
<evidence type="ECO:0000256" key="14">
    <source>
        <dbReference type="ARBA" id="ARBA00023058"/>
    </source>
</evidence>
<dbReference type="Proteomes" id="UP000298787">
    <property type="component" value="Chromosome 16"/>
</dbReference>
<reference evidence="25 26" key="1">
    <citation type="submission" date="2019-01" db="EMBL/GenBank/DDBJ databases">
        <title>Genome Assembly of Collichthys lucidus.</title>
        <authorList>
            <person name="Cai M."/>
            <person name="Xiao S."/>
        </authorList>
    </citation>
    <scope>NUCLEOTIDE SEQUENCE [LARGE SCALE GENOMIC DNA]</scope>
    <source>
        <strain evidence="25">JT15FE1705JMU</strain>
        <tissue evidence="25">Muscle</tissue>
    </source>
</reference>
<keyword evidence="26" id="KW-1185">Reference proteome</keyword>
<dbReference type="PROSITE" id="PS50092">
    <property type="entry name" value="TSP1"/>
    <property type="match status" value="2"/>
</dbReference>
<dbReference type="SUPFAM" id="SSF82895">
    <property type="entry name" value="TSP-1 type 1 repeat"/>
    <property type="match status" value="2"/>
</dbReference>
<keyword evidence="16 22" id="KW-1015">Disulfide bond</keyword>
<feature type="disulfide bond" evidence="22">
    <location>
        <begin position="96"/>
        <end position="108"/>
    </location>
</feature>
<dbReference type="PROSITE" id="PS01209">
    <property type="entry name" value="LDLRA_1"/>
    <property type="match status" value="1"/>
</dbReference>
<dbReference type="PROSITE" id="PS50068">
    <property type="entry name" value="LDLRA_2"/>
    <property type="match status" value="1"/>
</dbReference>
<evidence type="ECO:0000256" key="7">
    <source>
        <dbReference type="ARBA" id="ARBA00022536"/>
    </source>
</evidence>
<protein>
    <recommendedName>
        <fullName evidence="4">Complement component C9</fullName>
    </recommendedName>
</protein>
<keyword evidence="8" id="KW-1052">Target cell membrane</keyword>
<dbReference type="Pfam" id="PF00057">
    <property type="entry name" value="Ldl_recept_a"/>
    <property type="match status" value="1"/>
</dbReference>
<dbReference type="EMBL" id="CM014093">
    <property type="protein sequence ID" value="TKS84826.1"/>
    <property type="molecule type" value="Genomic_DNA"/>
</dbReference>
<accession>A0A4U5VAC0</accession>
<evidence type="ECO:0000256" key="11">
    <source>
        <dbReference type="ARBA" id="ARBA00022852"/>
    </source>
</evidence>
<dbReference type="Gene3D" id="4.10.400.10">
    <property type="entry name" value="Low-density Lipoprotein Receptor"/>
    <property type="match status" value="1"/>
</dbReference>
<keyword evidence="23" id="KW-0732">Signal</keyword>
<dbReference type="AlphaFoldDB" id="A0A4U5VAC0"/>
<evidence type="ECO:0000256" key="13">
    <source>
        <dbReference type="ARBA" id="ARBA00022875"/>
    </source>
</evidence>
<keyword evidence="11" id="KW-0204">Cytolysis</keyword>
<dbReference type="STRING" id="240159.A0A4U5VAC0"/>
<evidence type="ECO:0000313" key="26">
    <source>
        <dbReference type="Proteomes" id="UP000298787"/>
    </source>
</evidence>
<comment type="subunit">
    <text evidence="21">Homooligomer; about 20 C9 chains oligomerize to give rise to a huge beta-barrel that forms a 100 Angstrom diameter pore in target membranes. Component of the membrane attack complex (MAC), composed of complement C5b, C6, C7, C8A, C8B, C8G and multiple copies of the pore-forming subunit C9.</text>
</comment>
<dbReference type="InterPro" id="IPR000884">
    <property type="entry name" value="TSP1_rpt"/>
</dbReference>
<dbReference type="CDD" id="cd00112">
    <property type="entry name" value="LDLa"/>
    <property type="match status" value="1"/>
</dbReference>
<keyword evidence="13" id="KW-0180">Complement pathway</keyword>
<keyword evidence="10" id="KW-0812">Transmembrane</keyword>